<dbReference type="NCBIfam" id="TIGR02532">
    <property type="entry name" value="IV_pilin_GFxxxE"/>
    <property type="match status" value="1"/>
</dbReference>
<protein>
    <recommendedName>
        <fullName evidence="2">DUF1559 domain-containing protein</fullName>
    </recommendedName>
</protein>
<feature type="domain" description="DUF1559" evidence="2">
    <location>
        <begin position="97"/>
        <end position="417"/>
    </location>
</feature>
<keyword evidence="1" id="KW-0472">Membrane</keyword>
<feature type="transmembrane region" description="Helical" evidence="1">
    <location>
        <begin position="70"/>
        <end position="96"/>
    </location>
</feature>
<keyword evidence="1" id="KW-1133">Transmembrane helix</keyword>
<reference evidence="3 4" key="1">
    <citation type="submission" date="2019-02" db="EMBL/GenBank/DDBJ databases">
        <title>Deep-cultivation of Planctomycetes and their phenomic and genomic characterization uncovers novel biology.</title>
        <authorList>
            <person name="Wiegand S."/>
            <person name="Jogler M."/>
            <person name="Boedeker C."/>
            <person name="Pinto D."/>
            <person name="Vollmers J."/>
            <person name="Rivas-Marin E."/>
            <person name="Kohn T."/>
            <person name="Peeters S.H."/>
            <person name="Heuer A."/>
            <person name="Rast P."/>
            <person name="Oberbeckmann S."/>
            <person name="Bunk B."/>
            <person name="Jeske O."/>
            <person name="Meyerdierks A."/>
            <person name="Storesund J.E."/>
            <person name="Kallscheuer N."/>
            <person name="Luecker S."/>
            <person name="Lage O.M."/>
            <person name="Pohl T."/>
            <person name="Merkel B.J."/>
            <person name="Hornburger P."/>
            <person name="Mueller R.-W."/>
            <person name="Bruemmer F."/>
            <person name="Labrenz M."/>
            <person name="Spormann A.M."/>
            <person name="Op den Camp H."/>
            <person name="Overmann J."/>
            <person name="Amann R."/>
            <person name="Jetten M.S.M."/>
            <person name="Mascher T."/>
            <person name="Medema M.H."/>
            <person name="Devos D.P."/>
            <person name="Kaster A.-K."/>
            <person name="Ovreas L."/>
            <person name="Rohde M."/>
            <person name="Galperin M.Y."/>
            <person name="Jogler C."/>
        </authorList>
    </citation>
    <scope>NUCLEOTIDE SEQUENCE [LARGE SCALE GENOMIC DNA]</scope>
    <source>
        <strain evidence="3 4">SV_7m_r</strain>
    </source>
</reference>
<dbReference type="EMBL" id="CP036272">
    <property type="protein sequence ID" value="QDT57806.1"/>
    <property type="molecule type" value="Genomic_DNA"/>
</dbReference>
<dbReference type="PANTHER" id="PTHR30093">
    <property type="entry name" value="GENERAL SECRETION PATHWAY PROTEIN G"/>
    <property type="match status" value="1"/>
</dbReference>
<keyword evidence="4" id="KW-1185">Reference proteome</keyword>
<dbReference type="InterPro" id="IPR012902">
    <property type="entry name" value="N_methyl_site"/>
</dbReference>
<dbReference type="Proteomes" id="UP000315003">
    <property type="component" value="Chromosome"/>
</dbReference>
<evidence type="ECO:0000259" key="2">
    <source>
        <dbReference type="Pfam" id="PF07596"/>
    </source>
</evidence>
<accession>A0A517SNV5</accession>
<dbReference type="AlphaFoldDB" id="A0A517SNV5"/>
<gene>
    <name evidence="3" type="ORF">SV7mr_02910</name>
</gene>
<name>A0A517SNV5_9BACT</name>
<dbReference type="Pfam" id="PF07596">
    <property type="entry name" value="SBP_bac_10"/>
    <property type="match status" value="1"/>
</dbReference>
<evidence type="ECO:0000313" key="4">
    <source>
        <dbReference type="Proteomes" id="UP000315003"/>
    </source>
</evidence>
<dbReference type="InterPro" id="IPR045584">
    <property type="entry name" value="Pilin-like"/>
</dbReference>
<dbReference type="InterPro" id="IPR011453">
    <property type="entry name" value="DUF1559"/>
</dbReference>
<dbReference type="PANTHER" id="PTHR30093:SF2">
    <property type="entry name" value="TYPE II SECRETION SYSTEM PROTEIN H"/>
    <property type="match status" value="1"/>
</dbReference>
<sequence>MVAGSSSDGDQVRYLKAGDDRPQAPIEFCGGFLCSRCVSPFQSVAFTAPSTKSTMTPQSTLRNSLKPTRLGFTLIELLVVISIIGILASLTLPAIAKAREAARSAQCTSNLRQFGIALLTRASSVPGEQLCSGNFDYGRDGVPTETGWVHDIVSRGAGSVGEMLCPSNTATTSKAIEELMTFSAADLNNSACFPDRRGSLTYTTDTGVVKSNVVRLIAPDSADPNLGNGSVLGPGQRAAAVNRRAIEQGYNTNYAATWFLTRSGFTPDSSGNPTAKNASCARDMRGKNITDGPVRLRNLESAFPPKSIIPLLCDASPTGVLSVSVGDFDAGTLYATPIVGGPVVHTPGLSASNGESLQYLRAPEFPDGFSRTGVNGWQYTWDFKTRQDYRGIMPVHLGVAKVLMADGSVQSLYDYNNDQYINNGFTINSASASYWTSNDVEADDTKLASFYSLFSEGPIQ</sequence>
<organism evidence="3 4">
    <name type="scientific">Stieleria bergensis</name>
    <dbReference type="NCBI Taxonomy" id="2528025"/>
    <lineage>
        <taxon>Bacteria</taxon>
        <taxon>Pseudomonadati</taxon>
        <taxon>Planctomycetota</taxon>
        <taxon>Planctomycetia</taxon>
        <taxon>Pirellulales</taxon>
        <taxon>Pirellulaceae</taxon>
        <taxon>Stieleria</taxon>
    </lineage>
</organism>
<evidence type="ECO:0000256" key="1">
    <source>
        <dbReference type="SAM" id="Phobius"/>
    </source>
</evidence>
<proteinExistence type="predicted"/>
<dbReference type="Gene3D" id="3.30.700.10">
    <property type="entry name" value="Glycoprotein, Type 4 Pilin"/>
    <property type="match status" value="1"/>
</dbReference>
<keyword evidence="1" id="KW-0812">Transmembrane</keyword>
<evidence type="ECO:0000313" key="3">
    <source>
        <dbReference type="EMBL" id="QDT57806.1"/>
    </source>
</evidence>
<dbReference type="SUPFAM" id="SSF54523">
    <property type="entry name" value="Pili subunits"/>
    <property type="match status" value="1"/>
</dbReference>
<dbReference type="Pfam" id="PF07963">
    <property type="entry name" value="N_methyl"/>
    <property type="match status" value="1"/>
</dbReference>